<dbReference type="STRING" id="201973.SAMN04488025_12623"/>
<reference evidence="3 4" key="1">
    <citation type="submission" date="2016-10" db="EMBL/GenBank/DDBJ databases">
        <authorList>
            <person name="de Groot N.N."/>
        </authorList>
    </citation>
    <scope>NUCLEOTIDE SEQUENCE [LARGE SCALE GENOMIC DNA]</scope>
    <source>
        <strain evidence="3 4">DSM 44945</strain>
    </source>
</reference>
<dbReference type="InterPro" id="IPR011032">
    <property type="entry name" value="GroES-like_sf"/>
</dbReference>
<dbReference type="InterPro" id="IPR020843">
    <property type="entry name" value="ER"/>
</dbReference>
<proteinExistence type="predicted"/>
<gene>
    <name evidence="3" type="ORF">SAMN04488025_12623</name>
</gene>
<dbReference type="Pfam" id="PF00107">
    <property type="entry name" value="ADH_zinc_N"/>
    <property type="match status" value="1"/>
</dbReference>
<dbReference type="Proteomes" id="UP000198661">
    <property type="component" value="Unassembled WGS sequence"/>
</dbReference>
<dbReference type="PANTHER" id="PTHR45033:SF3">
    <property type="entry name" value="DEHYDROGENASE, PUTATIVE (AFU_ORTHOLOGUE AFUA_2G13270)-RELATED"/>
    <property type="match status" value="1"/>
</dbReference>
<sequence>MWYSEDGRTIIGPLSKTPHRKFCPKGGEFPVGSRLLGLKAGGPYRVFMKAIVLREFGGPEKLRYEEVPDPTPGPGEVLIRLKTAALNRRDYFITRNQYPGIKLPTILGSDGAGEVAALGEGVDGFQIGQEVIINPSLNWGDNPRVSGPDFTILGSPKDGTYAEMIVVPAENVFPKPAYLTWEEAAAIPLAGLTAYRALVTRGRLREGEVVVIPGIGGGVATFLLLIASALGARVFVTSGSDEKIRRAMELGAAGGVNYNSENWVKELQKATGGGADLCVDSVGGDIFPQLVRLTKPGGRIVTFGATRGPVPQLVMPFIFLKQLDILGSTMGNDEEFGQMLNLFEKHRIRPVLDKSYPLEEAAEALNRMKDGRQFGKIVLRIS</sequence>
<dbReference type="InterPro" id="IPR013149">
    <property type="entry name" value="ADH-like_C"/>
</dbReference>
<dbReference type="InterPro" id="IPR052711">
    <property type="entry name" value="Zinc_ADH-like"/>
</dbReference>
<dbReference type="AlphaFoldDB" id="A0A1I2QY30"/>
<dbReference type="GO" id="GO:0016491">
    <property type="term" value="F:oxidoreductase activity"/>
    <property type="evidence" value="ECO:0007669"/>
    <property type="project" value="InterPro"/>
</dbReference>
<keyword evidence="1" id="KW-0472">Membrane</keyword>
<dbReference type="InterPro" id="IPR013154">
    <property type="entry name" value="ADH-like_N"/>
</dbReference>
<dbReference type="EMBL" id="FOOK01000026">
    <property type="protein sequence ID" value="SFG32613.1"/>
    <property type="molecule type" value="Genomic_DNA"/>
</dbReference>
<feature type="transmembrane region" description="Helical" evidence="1">
    <location>
        <begin position="210"/>
        <end position="236"/>
    </location>
</feature>
<evidence type="ECO:0000256" key="1">
    <source>
        <dbReference type="SAM" id="Phobius"/>
    </source>
</evidence>
<dbReference type="Gene3D" id="3.90.180.10">
    <property type="entry name" value="Medium-chain alcohol dehydrogenases, catalytic domain"/>
    <property type="match status" value="1"/>
</dbReference>
<keyword evidence="1" id="KW-0812">Transmembrane</keyword>
<feature type="domain" description="Enoyl reductase (ER)" evidence="2">
    <location>
        <begin position="57"/>
        <end position="379"/>
    </location>
</feature>
<name>A0A1I2QY30_9BACL</name>
<dbReference type="SUPFAM" id="SSF51735">
    <property type="entry name" value="NAD(P)-binding Rossmann-fold domains"/>
    <property type="match status" value="1"/>
</dbReference>
<dbReference type="Pfam" id="PF08240">
    <property type="entry name" value="ADH_N"/>
    <property type="match status" value="1"/>
</dbReference>
<keyword evidence="4" id="KW-1185">Reference proteome</keyword>
<dbReference type="InterPro" id="IPR036291">
    <property type="entry name" value="NAD(P)-bd_dom_sf"/>
</dbReference>
<evidence type="ECO:0000313" key="3">
    <source>
        <dbReference type="EMBL" id="SFG32613.1"/>
    </source>
</evidence>
<organism evidence="3 4">
    <name type="scientific">Planifilum fulgidum</name>
    <dbReference type="NCBI Taxonomy" id="201973"/>
    <lineage>
        <taxon>Bacteria</taxon>
        <taxon>Bacillati</taxon>
        <taxon>Bacillota</taxon>
        <taxon>Bacilli</taxon>
        <taxon>Bacillales</taxon>
        <taxon>Thermoactinomycetaceae</taxon>
        <taxon>Planifilum</taxon>
    </lineage>
</organism>
<protein>
    <submittedName>
        <fullName evidence="3">NADPH:quinone reductase</fullName>
    </submittedName>
</protein>
<dbReference type="SMART" id="SM00829">
    <property type="entry name" value="PKS_ER"/>
    <property type="match status" value="1"/>
</dbReference>
<keyword evidence="1" id="KW-1133">Transmembrane helix</keyword>
<dbReference type="SUPFAM" id="SSF50129">
    <property type="entry name" value="GroES-like"/>
    <property type="match status" value="1"/>
</dbReference>
<accession>A0A1I2QY30</accession>
<dbReference type="PANTHER" id="PTHR45033">
    <property type="match status" value="1"/>
</dbReference>
<evidence type="ECO:0000259" key="2">
    <source>
        <dbReference type="SMART" id="SM00829"/>
    </source>
</evidence>
<evidence type="ECO:0000313" key="4">
    <source>
        <dbReference type="Proteomes" id="UP000198661"/>
    </source>
</evidence>